<dbReference type="CDD" id="cd00112">
    <property type="entry name" value="LDLa"/>
    <property type="match status" value="1"/>
</dbReference>
<evidence type="ECO:0000259" key="5">
    <source>
        <dbReference type="PROSITE" id="PS50240"/>
    </source>
</evidence>
<dbReference type="PROSITE" id="PS00134">
    <property type="entry name" value="TRYPSIN_HIS"/>
    <property type="match status" value="1"/>
</dbReference>
<dbReference type="InterPro" id="IPR000436">
    <property type="entry name" value="Sushi_SCR_CCP_dom"/>
</dbReference>
<dbReference type="InterPro" id="IPR002172">
    <property type="entry name" value="LDrepeatLR_classA_rpt"/>
</dbReference>
<keyword evidence="4" id="KW-0732">Signal</keyword>
<evidence type="ECO:0000256" key="2">
    <source>
        <dbReference type="PROSITE-ProRule" id="PRU00124"/>
    </source>
</evidence>
<dbReference type="AlphaFoldDB" id="A0AAW1DF37"/>
<dbReference type="PROSITE" id="PS50240">
    <property type="entry name" value="TRYPSIN_DOM"/>
    <property type="match status" value="2"/>
</dbReference>
<comment type="caution">
    <text evidence="7">The sequence shown here is derived from an EMBL/GenBank/DDBJ whole genome shotgun (WGS) entry which is preliminary data.</text>
</comment>
<feature type="disulfide bond" evidence="2">
    <location>
        <begin position="300"/>
        <end position="318"/>
    </location>
</feature>
<feature type="signal peptide" evidence="4">
    <location>
        <begin position="1"/>
        <end position="17"/>
    </location>
</feature>
<dbReference type="SUPFAM" id="SSF50494">
    <property type="entry name" value="Trypsin-like serine proteases"/>
    <property type="match status" value="2"/>
</dbReference>
<evidence type="ECO:0000259" key="6">
    <source>
        <dbReference type="PROSITE" id="PS50923"/>
    </source>
</evidence>
<dbReference type="Pfam" id="PF00089">
    <property type="entry name" value="Trypsin"/>
    <property type="match status" value="2"/>
</dbReference>
<dbReference type="GO" id="GO:0004252">
    <property type="term" value="F:serine-type endopeptidase activity"/>
    <property type="evidence" value="ECO:0007669"/>
    <property type="project" value="InterPro"/>
</dbReference>
<dbReference type="PANTHER" id="PTHR24252:SF7">
    <property type="entry name" value="HYALIN"/>
    <property type="match status" value="1"/>
</dbReference>
<dbReference type="PANTHER" id="PTHR24252">
    <property type="entry name" value="ACROSIN-RELATED"/>
    <property type="match status" value="1"/>
</dbReference>
<evidence type="ECO:0000256" key="3">
    <source>
        <dbReference type="PROSITE-ProRule" id="PRU00302"/>
    </source>
</evidence>
<dbReference type="Gene3D" id="2.10.70.10">
    <property type="entry name" value="Complement Module, domain 1"/>
    <property type="match status" value="1"/>
</dbReference>
<evidence type="ECO:0000313" key="8">
    <source>
        <dbReference type="Proteomes" id="UP001461498"/>
    </source>
</evidence>
<accession>A0AAW1DF37</accession>
<dbReference type="Pfam" id="PF00057">
    <property type="entry name" value="Ldl_recept_a"/>
    <property type="match status" value="1"/>
</dbReference>
<dbReference type="Proteomes" id="UP001461498">
    <property type="component" value="Unassembled WGS sequence"/>
</dbReference>
<dbReference type="EMBL" id="JAPXFL010000003">
    <property type="protein sequence ID" value="KAK9509092.1"/>
    <property type="molecule type" value="Genomic_DNA"/>
</dbReference>
<proteinExistence type="predicted"/>
<comment type="caution">
    <text evidence="3">Lacks conserved residue(s) required for the propagation of feature annotation.</text>
</comment>
<feature type="chain" id="PRO_5043957077" evidence="4">
    <location>
        <begin position="18"/>
        <end position="750"/>
    </location>
</feature>
<keyword evidence="3" id="KW-0768">Sushi</keyword>
<protein>
    <submittedName>
        <fullName evidence="7">Uncharacterized protein</fullName>
    </submittedName>
</protein>
<dbReference type="SMART" id="SM00192">
    <property type="entry name" value="LDLa"/>
    <property type="match status" value="1"/>
</dbReference>
<dbReference type="PRINTS" id="PR00722">
    <property type="entry name" value="CHYMOTRYPSIN"/>
</dbReference>
<evidence type="ECO:0000256" key="1">
    <source>
        <dbReference type="ARBA" id="ARBA00023157"/>
    </source>
</evidence>
<reference evidence="7 8" key="1">
    <citation type="submission" date="2022-12" db="EMBL/GenBank/DDBJ databases">
        <title>Chromosome-level genome assembly of true bugs.</title>
        <authorList>
            <person name="Ma L."/>
            <person name="Li H."/>
        </authorList>
    </citation>
    <scope>NUCLEOTIDE SEQUENCE [LARGE SCALE GENOMIC DNA]</scope>
    <source>
        <strain evidence="7">Lab_2022b</strain>
    </source>
</reference>
<dbReference type="PROSITE" id="PS50923">
    <property type="entry name" value="SUSHI"/>
    <property type="match status" value="1"/>
</dbReference>
<dbReference type="SUPFAM" id="SSF57424">
    <property type="entry name" value="LDL receptor-like module"/>
    <property type="match status" value="1"/>
</dbReference>
<feature type="domain" description="Peptidase S1" evidence="5">
    <location>
        <begin position="498"/>
        <end position="744"/>
    </location>
</feature>
<dbReference type="InterPro" id="IPR036055">
    <property type="entry name" value="LDL_receptor-like_sf"/>
</dbReference>
<dbReference type="InterPro" id="IPR018114">
    <property type="entry name" value="TRYPSIN_HIS"/>
</dbReference>
<dbReference type="Gene3D" id="4.10.400.10">
    <property type="entry name" value="Low-density Lipoprotein Receptor"/>
    <property type="match status" value="1"/>
</dbReference>
<dbReference type="InterPro" id="IPR001254">
    <property type="entry name" value="Trypsin_dom"/>
</dbReference>
<dbReference type="Gene3D" id="2.40.10.10">
    <property type="entry name" value="Trypsin-like serine proteases"/>
    <property type="match status" value="2"/>
</dbReference>
<dbReference type="SMART" id="SM00020">
    <property type="entry name" value="Tryp_SPc"/>
    <property type="match status" value="2"/>
</dbReference>
<dbReference type="GO" id="GO:0006508">
    <property type="term" value="P:proteolysis"/>
    <property type="evidence" value="ECO:0007669"/>
    <property type="project" value="InterPro"/>
</dbReference>
<dbReference type="PROSITE" id="PS01209">
    <property type="entry name" value="LDLRA_1"/>
    <property type="match status" value="1"/>
</dbReference>
<feature type="domain" description="Peptidase S1" evidence="5">
    <location>
        <begin position="28"/>
        <end position="286"/>
    </location>
</feature>
<organism evidence="7 8">
    <name type="scientific">Rhynocoris fuscipes</name>
    <dbReference type="NCBI Taxonomy" id="488301"/>
    <lineage>
        <taxon>Eukaryota</taxon>
        <taxon>Metazoa</taxon>
        <taxon>Ecdysozoa</taxon>
        <taxon>Arthropoda</taxon>
        <taxon>Hexapoda</taxon>
        <taxon>Insecta</taxon>
        <taxon>Pterygota</taxon>
        <taxon>Neoptera</taxon>
        <taxon>Paraneoptera</taxon>
        <taxon>Hemiptera</taxon>
        <taxon>Heteroptera</taxon>
        <taxon>Panheteroptera</taxon>
        <taxon>Cimicomorpha</taxon>
        <taxon>Reduviidae</taxon>
        <taxon>Harpactorinae</taxon>
        <taxon>Harpactorini</taxon>
        <taxon>Rhynocoris</taxon>
    </lineage>
</organism>
<sequence length="750" mass="84091">MITFLVLLLICDIVILAQDNSKKNNENLICGKRQKQESKLELGSYTVEPGDFPWHVGIYKYDKVLESYDNICGGSIISSHIVLTAASCVYDTAKRSPHKATLFKVVAGKISYHWNTPDNNAQEINVKDIAVPKTYLGDAGSYSENVAAINLAKDIYFSDLVLPVCISWRRESYQDTPYKIVQTAGWGLKGEIRHNPNLKEAYLKYIDNIECRDRYTSIRYRRFINFDKICVLTPNGRRDYDTGGGLVKKKDGGYYLMAILSANVNNEFSPATNISHYLNWIKSTVDNFKSQKRCKDSFTCMDGSCLEEGLVCDGTKHCQDGTDEADGICLPNNGKLTSATKGSCMLPNQRGGVSYTKVNCKNDCDMKAGISVRSNEIIKINCGRGFGLNETIKEAKVVCSAGTWFPSDPECIRLCPGLRKDHLNLKCSYKHETVNCNSFMKPGSLVEYGCEKHYTINDPYAFSGNTICLPGGTWKESLPTCRPECGIINVVNNAETTISGGKVTQYGKYPWHTAIFKIEPYNSSFVNICGGTLIHASFILTAAHCMFDLSSNQKFEESDLKVAVGKFKRDYYQHESHQQTANVKKIIVPDTYTGFKTRYGEDIALLLVDKPFVFNDFVLPACIDRSKSFQVRQDMTGTIVGWGFTESENFSEDLKEVHLSVRPIVECRKSFKDFVEFITSDKFCVIYRNGSGTQSGDSGGGMTFDFNGRHYVQGIVSIKKRNENIFSVFTNVTSYLTWIYSSMQSNLQLS</sequence>
<dbReference type="InterPro" id="IPR009003">
    <property type="entry name" value="Peptidase_S1_PA"/>
</dbReference>
<dbReference type="InterPro" id="IPR023415">
    <property type="entry name" value="LDLR_class-A_CS"/>
</dbReference>
<evidence type="ECO:0000313" key="7">
    <source>
        <dbReference type="EMBL" id="KAK9509092.1"/>
    </source>
</evidence>
<dbReference type="CDD" id="cd00033">
    <property type="entry name" value="CCP"/>
    <property type="match status" value="1"/>
</dbReference>
<dbReference type="PROSITE" id="PS50068">
    <property type="entry name" value="LDLRA_2"/>
    <property type="match status" value="1"/>
</dbReference>
<name>A0AAW1DF37_9HEMI</name>
<gene>
    <name evidence="7" type="ORF">O3M35_006483</name>
</gene>
<dbReference type="CDD" id="cd00190">
    <property type="entry name" value="Tryp_SPc"/>
    <property type="match status" value="2"/>
</dbReference>
<feature type="domain" description="Sushi" evidence="6">
    <location>
        <begin position="425"/>
        <end position="483"/>
    </location>
</feature>
<keyword evidence="8" id="KW-1185">Reference proteome</keyword>
<dbReference type="InterPro" id="IPR043504">
    <property type="entry name" value="Peptidase_S1_PA_chymotrypsin"/>
</dbReference>
<dbReference type="InterPro" id="IPR001314">
    <property type="entry name" value="Peptidase_S1A"/>
</dbReference>
<evidence type="ECO:0000256" key="4">
    <source>
        <dbReference type="SAM" id="SignalP"/>
    </source>
</evidence>
<keyword evidence="1 2" id="KW-1015">Disulfide bond</keyword>